<name>A0A6P6Q0N1_CARAU</name>
<evidence type="ECO:0000256" key="7">
    <source>
        <dbReference type="ARBA" id="ARBA00022989"/>
    </source>
</evidence>
<keyword evidence="8 11" id="KW-0472">Membrane</keyword>
<dbReference type="OrthoDB" id="8846921at2759"/>
<dbReference type="GeneID" id="113108290"/>
<dbReference type="GO" id="GO:0006886">
    <property type="term" value="P:intracellular protein transport"/>
    <property type="evidence" value="ECO:0007669"/>
    <property type="project" value="InterPro"/>
</dbReference>
<keyword evidence="4" id="KW-1003">Cell membrane</keyword>
<dbReference type="PANTHER" id="PTHR14076:SF9">
    <property type="entry name" value="RECEPTOR ACTIVITY-MODIFYING PROTEIN 2"/>
    <property type="match status" value="1"/>
</dbReference>
<evidence type="ECO:0000256" key="3">
    <source>
        <dbReference type="ARBA" id="ARBA00022448"/>
    </source>
</evidence>
<dbReference type="GO" id="GO:0031623">
    <property type="term" value="P:receptor internalization"/>
    <property type="evidence" value="ECO:0007669"/>
    <property type="project" value="TreeGrafter"/>
</dbReference>
<dbReference type="KEGG" id="caua:113108290"/>
<evidence type="ECO:0000256" key="1">
    <source>
        <dbReference type="ARBA" id="ARBA00004251"/>
    </source>
</evidence>
<keyword evidence="5 11" id="KW-0812">Transmembrane</keyword>
<dbReference type="GO" id="GO:0007186">
    <property type="term" value="P:G protein-coupled receptor signaling pathway"/>
    <property type="evidence" value="ECO:0007669"/>
    <property type="project" value="TreeGrafter"/>
</dbReference>
<dbReference type="AlphaFoldDB" id="A0A6P6Q0N1"/>
<dbReference type="InterPro" id="IPR038126">
    <property type="entry name" value="RAMP_sf"/>
</dbReference>
<reference evidence="13" key="1">
    <citation type="submission" date="2025-08" db="UniProtKB">
        <authorList>
            <consortium name="RefSeq"/>
        </authorList>
    </citation>
    <scope>IDENTIFICATION</scope>
    <source>
        <strain evidence="13">Wakin</strain>
        <tissue evidence="13">Muscle</tissue>
    </source>
</reference>
<evidence type="ECO:0000256" key="11">
    <source>
        <dbReference type="SAM" id="Phobius"/>
    </source>
</evidence>
<dbReference type="GO" id="GO:0009986">
    <property type="term" value="C:cell surface"/>
    <property type="evidence" value="ECO:0007669"/>
    <property type="project" value="TreeGrafter"/>
</dbReference>
<comment type="similarity">
    <text evidence="2">Belongs to the RAMP family.</text>
</comment>
<dbReference type="PANTHER" id="PTHR14076">
    <property type="entry name" value="RECEPTOR ACTIVITY MODIFYING PROTEIN RAMP"/>
    <property type="match status" value="1"/>
</dbReference>
<evidence type="ECO:0000256" key="10">
    <source>
        <dbReference type="ARBA" id="ARBA00023170"/>
    </source>
</evidence>
<keyword evidence="7 11" id="KW-1133">Transmembrane helix</keyword>
<dbReference type="Pfam" id="PF04901">
    <property type="entry name" value="RAMP"/>
    <property type="match status" value="1"/>
</dbReference>
<feature type="transmembrane region" description="Helical" evidence="11">
    <location>
        <begin position="196"/>
        <end position="217"/>
    </location>
</feature>
<keyword evidence="10" id="KW-0675">Receptor</keyword>
<evidence type="ECO:0000256" key="4">
    <source>
        <dbReference type="ARBA" id="ARBA00022475"/>
    </source>
</evidence>
<gene>
    <name evidence="13" type="primary">LOC113108290</name>
</gene>
<dbReference type="Gene3D" id="1.10.150.510">
    <property type="entry name" value="Receptor activity modifying family"/>
    <property type="match status" value="1"/>
</dbReference>
<dbReference type="GO" id="GO:0043235">
    <property type="term" value="C:receptor complex"/>
    <property type="evidence" value="ECO:0007669"/>
    <property type="project" value="TreeGrafter"/>
</dbReference>
<dbReference type="GO" id="GO:0005886">
    <property type="term" value="C:plasma membrane"/>
    <property type="evidence" value="ECO:0007669"/>
    <property type="project" value="UniProtKB-SubCell"/>
</dbReference>
<evidence type="ECO:0000313" key="13">
    <source>
        <dbReference type="RefSeq" id="XP_026127023.1"/>
    </source>
</evidence>
<proteinExistence type="inferred from homology"/>
<dbReference type="GO" id="GO:0008277">
    <property type="term" value="P:regulation of G protein-coupled receptor signaling pathway"/>
    <property type="evidence" value="ECO:0007669"/>
    <property type="project" value="InterPro"/>
</dbReference>
<accession>A0A6P6Q0N1</accession>
<dbReference type="InterPro" id="IPR006985">
    <property type="entry name" value="RAMP"/>
</dbReference>
<organism evidence="12 13">
    <name type="scientific">Carassius auratus</name>
    <name type="common">Goldfish</name>
    <dbReference type="NCBI Taxonomy" id="7957"/>
    <lineage>
        <taxon>Eukaryota</taxon>
        <taxon>Metazoa</taxon>
        <taxon>Chordata</taxon>
        <taxon>Craniata</taxon>
        <taxon>Vertebrata</taxon>
        <taxon>Euteleostomi</taxon>
        <taxon>Actinopterygii</taxon>
        <taxon>Neopterygii</taxon>
        <taxon>Teleostei</taxon>
        <taxon>Ostariophysi</taxon>
        <taxon>Cypriniformes</taxon>
        <taxon>Cyprinidae</taxon>
        <taxon>Cyprininae</taxon>
        <taxon>Carassius</taxon>
    </lineage>
</organism>
<dbReference type="GO" id="GO:0072659">
    <property type="term" value="P:protein localization to plasma membrane"/>
    <property type="evidence" value="ECO:0007669"/>
    <property type="project" value="TreeGrafter"/>
</dbReference>
<evidence type="ECO:0000256" key="2">
    <source>
        <dbReference type="ARBA" id="ARBA00007087"/>
    </source>
</evidence>
<keyword evidence="9" id="KW-1015">Disulfide bond</keyword>
<dbReference type="GO" id="GO:0032870">
    <property type="term" value="P:cellular response to hormone stimulus"/>
    <property type="evidence" value="ECO:0007669"/>
    <property type="project" value="TreeGrafter"/>
</dbReference>
<dbReference type="Proteomes" id="UP000515129">
    <property type="component" value="Chromosome 9"/>
</dbReference>
<evidence type="ECO:0000256" key="6">
    <source>
        <dbReference type="ARBA" id="ARBA00022729"/>
    </source>
</evidence>
<keyword evidence="12" id="KW-1185">Reference proteome</keyword>
<dbReference type="GO" id="GO:0015026">
    <property type="term" value="F:coreceptor activity"/>
    <property type="evidence" value="ECO:0007669"/>
    <property type="project" value="InterPro"/>
</dbReference>
<dbReference type="GO" id="GO:0001525">
    <property type="term" value="P:angiogenesis"/>
    <property type="evidence" value="ECO:0007669"/>
    <property type="project" value="TreeGrafter"/>
</dbReference>
<keyword evidence="3" id="KW-0813">Transport</keyword>
<sequence length="230" mass="26155">MGHIRTWITCLRTKGKDTQQPGKGNRRPAAQWLSLRKQIPTLITIKSFCDCVRLSHSTGSQDTSTGLPAQAGMERSRASVISAHFITCLAFAGLVGAGKPWLPPEVCRTLLCDKVTFDANAYKFCVEPFNQTMANTDYQLRCPWPSTRRDYVKLILCLEDLANSTCCKDVSYRHDLMLDIHKVYFSMCSYMQDPGIPILLMLILPCVIIPFFIPFICQYFKLQEYRLPNN</sequence>
<evidence type="ECO:0000256" key="5">
    <source>
        <dbReference type="ARBA" id="ARBA00022692"/>
    </source>
</evidence>
<keyword evidence="6" id="KW-0732">Signal</keyword>
<evidence type="ECO:0000256" key="9">
    <source>
        <dbReference type="ARBA" id="ARBA00023157"/>
    </source>
</evidence>
<protein>
    <submittedName>
        <fullName evidence="13">Uncharacterized protein LOC113108290 isoform X1</fullName>
    </submittedName>
</protein>
<dbReference type="RefSeq" id="XP_026127023.1">
    <property type="nucleotide sequence ID" value="XM_026271238.1"/>
</dbReference>
<dbReference type="GO" id="GO:0006816">
    <property type="term" value="P:calcium ion transport"/>
    <property type="evidence" value="ECO:0007669"/>
    <property type="project" value="TreeGrafter"/>
</dbReference>
<evidence type="ECO:0000256" key="8">
    <source>
        <dbReference type="ARBA" id="ARBA00023136"/>
    </source>
</evidence>
<evidence type="ECO:0000313" key="12">
    <source>
        <dbReference type="Proteomes" id="UP000515129"/>
    </source>
</evidence>
<comment type="subcellular location">
    <subcellularLocation>
        <location evidence="1">Cell membrane</location>
        <topology evidence="1">Single-pass type I membrane protein</topology>
    </subcellularLocation>
</comment>